<evidence type="ECO:0000313" key="2">
    <source>
        <dbReference type="Proteomes" id="UP000807342"/>
    </source>
</evidence>
<evidence type="ECO:0000313" key="1">
    <source>
        <dbReference type="EMBL" id="KAF9441304.1"/>
    </source>
</evidence>
<dbReference type="AlphaFoldDB" id="A0A9P5WYD2"/>
<dbReference type="EMBL" id="MU151963">
    <property type="protein sequence ID" value="KAF9441304.1"/>
    <property type="molecule type" value="Genomic_DNA"/>
</dbReference>
<keyword evidence="2" id="KW-1185">Reference proteome</keyword>
<dbReference type="OrthoDB" id="2861623at2759"/>
<gene>
    <name evidence="1" type="ORF">P691DRAFT_813201</name>
</gene>
<reference evidence="1" key="1">
    <citation type="submission" date="2020-11" db="EMBL/GenBank/DDBJ databases">
        <authorList>
            <consortium name="DOE Joint Genome Institute"/>
            <person name="Ahrendt S."/>
            <person name="Riley R."/>
            <person name="Andreopoulos W."/>
            <person name="Labutti K."/>
            <person name="Pangilinan J."/>
            <person name="Ruiz-Duenas F.J."/>
            <person name="Barrasa J.M."/>
            <person name="Sanchez-Garcia M."/>
            <person name="Camarero S."/>
            <person name="Miyauchi S."/>
            <person name="Serrano A."/>
            <person name="Linde D."/>
            <person name="Babiker R."/>
            <person name="Drula E."/>
            <person name="Ayuso-Fernandez I."/>
            <person name="Pacheco R."/>
            <person name="Padilla G."/>
            <person name="Ferreira P."/>
            <person name="Barriuso J."/>
            <person name="Kellner H."/>
            <person name="Castanera R."/>
            <person name="Alfaro M."/>
            <person name="Ramirez L."/>
            <person name="Pisabarro A.G."/>
            <person name="Kuo A."/>
            <person name="Tritt A."/>
            <person name="Lipzen A."/>
            <person name="He G."/>
            <person name="Yan M."/>
            <person name="Ng V."/>
            <person name="Cullen D."/>
            <person name="Martin F."/>
            <person name="Rosso M.-N."/>
            <person name="Henrissat B."/>
            <person name="Hibbett D."/>
            <person name="Martinez A.T."/>
            <person name="Grigoriev I.V."/>
        </authorList>
    </citation>
    <scope>NUCLEOTIDE SEQUENCE</scope>
    <source>
        <strain evidence="1">MF-IS2</strain>
    </source>
</reference>
<proteinExistence type="predicted"/>
<sequence>MADIVKRSPRPRRTISFSRQTPRIPDLFAYNIHQAWHSQSNNNNNHLNILSYLLTADPTLTLQGGVNIIGGMIRDRTAQLKDELETLKYQPQSPLNKTSGVLASILSPFFTGTQDAASNDSNDGDPEIRRTLVNWVMGTIHWAYEAEYFFPKLEDEPSESGSRRNRGGEIRDYGWIFLIKTGEELN</sequence>
<protein>
    <submittedName>
        <fullName evidence="1">Uncharacterized protein</fullName>
    </submittedName>
</protein>
<name>A0A9P5WYD2_9AGAR</name>
<accession>A0A9P5WYD2</accession>
<dbReference type="Proteomes" id="UP000807342">
    <property type="component" value="Unassembled WGS sequence"/>
</dbReference>
<organism evidence="1 2">
    <name type="scientific">Macrolepiota fuliginosa MF-IS2</name>
    <dbReference type="NCBI Taxonomy" id="1400762"/>
    <lineage>
        <taxon>Eukaryota</taxon>
        <taxon>Fungi</taxon>
        <taxon>Dikarya</taxon>
        <taxon>Basidiomycota</taxon>
        <taxon>Agaricomycotina</taxon>
        <taxon>Agaricomycetes</taxon>
        <taxon>Agaricomycetidae</taxon>
        <taxon>Agaricales</taxon>
        <taxon>Agaricineae</taxon>
        <taxon>Agaricaceae</taxon>
        <taxon>Macrolepiota</taxon>
    </lineage>
</organism>
<feature type="non-terminal residue" evidence="1">
    <location>
        <position position="186"/>
    </location>
</feature>
<comment type="caution">
    <text evidence="1">The sequence shown here is derived from an EMBL/GenBank/DDBJ whole genome shotgun (WGS) entry which is preliminary data.</text>
</comment>